<evidence type="ECO:0000256" key="2">
    <source>
        <dbReference type="SAM" id="SignalP"/>
    </source>
</evidence>
<feature type="region of interest" description="Disordered" evidence="1">
    <location>
        <begin position="191"/>
        <end position="222"/>
    </location>
</feature>
<dbReference type="EMBL" id="MU005772">
    <property type="protein sequence ID" value="KAF2708327.1"/>
    <property type="molecule type" value="Genomic_DNA"/>
</dbReference>
<feature type="signal peptide" evidence="2">
    <location>
        <begin position="1"/>
        <end position="20"/>
    </location>
</feature>
<name>A0A6G1K7H8_9PLEO</name>
<keyword evidence="4" id="KW-1185">Reference proteome</keyword>
<gene>
    <name evidence="3" type="ORF">K504DRAFT_534946</name>
</gene>
<sequence length="222" mass="23477">MKLLAFAGVILAGLAAVVNGVSADIKDRGASIARSTVNDAETVKIRDNATAIVSPLMTTRKCSPGGDDILSCQSGSCTKMASCEWPTLCCVTDLANVDPVGCHCKIDTRTSPSQDLDQAGKPAISDEKNTLNWSAKPWTTGAGTSTRPSVSPSSPKNRPWPLVVDLVVDATVSRKVARPFVLVWNRSTATNATQPRRPPTYMAESARHLSISTPALGPDDDE</sequence>
<evidence type="ECO:0008006" key="5">
    <source>
        <dbReference type="Google" id="ProtNLM"/>
    </source>
</evidence>
<feature type="region of interest" description="Disordered" evidence="1">
    <location>
        <begin position="111"/>
        <end position="160"/>
    </location>
</feature>
<keyword evidence="2" id="KW-0732">Signal</keyword>
<evidence type="ECO:0000256" key="1">
    <source>
        <dbReference type="SAM" id="MobiDB-lite"/>
    </source>
</evidence>
<accession>A0A6G1K7H8</accession>
<reference evidence="3" key="1">
    <citation type="journal article" date="2020" name="Stud. Mycol.">
        <title>101 Dothideomycetes genomes: a test case for predicting lifestyles and emergence of pathogens.</title>
        <authorList>
            <person name="Haridas S."/>
            <person name="Albert R."/>
            <person name="Binder M."/>
            <person name="Bloem J."/>
            <person name="Labutti K."/>
            <person name="Salamov A."/>
            <person name="Andreopoulos B."/>
            <person name="Baker S."/>
            <person name="Barry K."/>
            <person name="Bills G."/>
            <person name="Bluhm B."/>
            <person name="Cannon C."/>
            <person name="Castanera R."/>
            <person name="Culley D."/>
            <person name="Daum C."/>
            <person name="Ezra D."/>
            <person name="Gonzalez J."/>
            <person name="Henrissat B."/>
            <person name="Kuo A."/>
            <person name="Liang C."/>
            <person name="Lipzen A."/>
            <person name="Lutzoni F."/>
            <person name="Magnuson J."/>
            <person name="Mondo S."/>
            <person name="Nolan M."/>
            <person name="Ohm R."/>
            <person name="Pangilinan J."/>
            <person name="Park H.-J."/>
            <person name="Ramirez L."/>
            <person name="Alfaro M."/>
            <person name="Sun H."/>
            <person name="Tritt A."/>
            <person name="Yoshinaga Y."/>
            <person name="Zwiers L.-H."/>
            <person name="Turgeon B."/>
            <person name="Goodwin S."/>
            <person name="Spatafora J."/>
            <person name="Crous P."/>
            <person name="Grigoriev I."/>
        </authorList>
    </citation>
    <scope>NUCLEOTIDE SEQUENCE</scope>
    <source>
        <strain evidence="3">CBS 279.74</strain>
    </source>
</reference>
<protein>
    <recommendedName>
        <fullName evidence="5">Extracellular membrane protein CFEM domain-containing protein</fullName>
    </recommendedName>
</protein>
<proteinExistence type="predicted"/>
<evidence type="ECO:0000313" key="4">
    <source>
        <dbReference type="Proteomes" id="UP000799428"/>
    </source>
</evidence>
<dbReference type="AlphaFoldDB" id="A0A6G1K7H8"/>
<feature type="chain" id="PRO_5026223030" description="Extracellular membrane protein CFEM domain-containing protein" evidence="2">
    <location>
        <begin position="21"/>
        <end position="222"/>
    </location>
</feature>
<dbReference type="Proteomes" id="UP000799428">
    <property type="component" value="Unassembled WGS sequence"/>
</dbReference>
<organism evidence="3 4">
    <name type="scientific">Pleomassaria siparia CBS 279.74</name>
    <dbReference type="NCBI Taxonomy" id="1314801"/>
    <lineage>
        <taxon>Eukaryota</taxon>
        <taxon>Fungi</taxon>
        <taxon>Dikarya</taxon>
        <taxon>Ascomycota</taxon>
        <taxon>Pezizomycotina</taxon>
        <taxon>Dothideomycetes</taxon>
        <taxon>Pleosporomycetidae</taxon>
        <taxon>Pleosporales</taxon>
        <taxon>Pleomassariaceae</taxon>
        <taxon>Pleomassaria</taxon>
    </lineage>
</organism>
<evidence type="ECO:0000313" key="3">
    <source>
        <dbReference type="EMBL" id="KAF2708327.1"/>
    </source>
</evidence>